<sequence length="104" mass="11968">MYSTFIIFVINTILYLGEPPPGVDAYSSNWVHLINNVQYNVMAGDKQFIVKLNLGSCSCRVWDFHEIPCSHTLVVLRMLNLNTYYYVSDYNHSQTFLSSYLGCV</sequence>
<evidence type="ECO:0000313" key="7">
    <source>
        <dbReference type="EnsemblPlants" id="MELO3C033272.2.1"/>
    </source>
</evidence>
<dbReference type="Pfam" id="PF04434">
    <property type="entry name" value="SWIM"/>
    <property type="match status" value="1"/>
</dbReference>
<feature type="domain" description="SWIM-type" evidence="6">
    <location>
        <begin position="48"/>
        <end position="80"/>
    </location>
</feature>
<keyword evidence="3" id="KW-0862">Zinc</keyword>
<dbReference type="InterPro" id="IPR006564">
    <property type="entry name" value="Znf_PMZ"/>
</dbReference>
<organism evidence="7">
    <name type="scientific">Cucumis melo</name>
    <name type="common">Muskmelon</name>
    <dbReference type="NCBI Taxonomy" id="3656"/>
    <lineage>
        <taxon>Eukaryota</taxon>
        <taxon>Viridiplantae</taxon>
        <taxon>Streptophyta</taxon>
        <taxon>Embryophyta</taxon>
        <taxon>Tracheophyta</taxon>
        <taxon>Spermatophyta</taxon>
        <taxon>Magnoliopsida</taxon>
        <taxon>eudicotyledons</taxon>
        <taxon>Gunneridae</taxon>
        <taxon>Pentapetalae</taxon>
        <taxon>rosids</taxon>
        <taxon>fabids</taxon>
        <taxon>Cucurbitales</taxon>
        <taxon>Cucurbitaceae</taxon>
        <taxon>Benincaseae</taxon>
        <taxon>Cucumis</taxon>
    </lineage>
</organism>
<evidence type="ECO:0000256" key="4">
    <source>
        <dbReference type="PROSITE-ProRule" id="PRU00325"/>
    </source>
</evidence>
<reference evidence="7" key="1">
    <citation type="submission" date="2023-03" db="UniProtKB">
        <authorList>
            <consortium name="EnsemblPlants"/>
        </authorList>
    </citation>
    <scope>IDENTIFICATION</scope>
</reference>
<evidence type="ECO:0000259" key="6">
    <source>
        <dbReference type="PROSITE" id="PS50966"/>
    </source>
</evidence>
<keyword evidence="2 4" id="KW-0863">Zinc-finger</keyword>
<dbReference type="GO" id="GO:0008270">
    <property type="term" value="F:zinc ion binding"/>
    <property type="evidence" value="ECO:0007669"/>
    <property type="project" value="UniProtKB-KW"/>
</dbReference>
<dbReference type="SMART" id="SM00575">
    <property type="entry name" value="ZnF_PMZ"/>
    <property type="match status" value="1"/>
</dbReference>
<dbReference type="Gramene" id="MELO3C033272.2.1">
    <property type="protein sequence ID" value="MELO3C033272.2.1"/>
    <property type="gene ID" value="MELO3C033272.2"/>
</dbReference>
<evidence type="ECO:0000256" key="5">
    <source>
        <dbReference type="SAM" id="SignalP"/>
    </source>
</evidence>
<name>A0A9I9EGT1_CUCME</name>
<feature type="signal peptide" evidence="5">
    <location>
        <begin position="1"/>
        <end position="25"/>
    </location>
</feature>
<accession>A0A9I9EGT1</accession>
<dbReference type="AlphaFoldDB" id="A0A9I9EGT1"/>
<protein>
    <recommendedName>
        <fullName evidence="6">SWIM-type domain-containing protein</fullName>
    </recommendedName>
</protein>
<dbReference type="InterPro" id="IPR007527">
    <property type="entry name" value="Znf_SWIM"/>
</dbReference>
<evidence type="ECO:0000256" key="1">
    <source>
        <dbReference type="ARBA" id="ARBA00022723"/>
    </source>
</evidence>
<dbReference type="EnsemblPlants" id="MELO3C033272.2.1">
    <property type="protein sequence ID" value="MELO3C033272.2.1"/>
    <property type="gene ID" value="MELO3C033272.2"/>
</dbReference>
<evidence type="ECO:0000256" key="3">
    <source>
        <dbReference type="ARBA" id="ARBA00022833"/>
    </source>
</evidence>
<keyword evidence="5" id="KW-0732">Signal</keyword>
<keyword evidence="1" id="KW-0479">Metal-binding</keyword>
<feature type="chain" id="PRO_5039939314" description="SWIM-type domain-containing protein" evidence="5">
    <location>
        <begin position="26"/>
        <end position="104"/>
    </location>
</feature>
<evidence type="ECO:0000256" key="2">
    <source>
        <dbReference type="ARBA" id="ARBA00022771"/>
    </source>
</evidence>
<dbReference type="PROSITE" id="PS50966">
    <property type="entry name" value="ZF_SWIM"/>
    <property type="match status" value="1"/>
</dbReference>
<proteinExistence type="predicted"/>